<sequence>MGPVQFRQVLFLYFTVKGVCHVKNKIERPLYQQIALKLAKRVAVGTYQEGHKLHARSTLAKAFNVSPETARKAVQILDDLGIMESHHGSGTYVASQERAEQYVRQFEDKETIENVRGKLKDSVNRQQQEWQNFNKLLNELVAHTRQSVDLNPFIPYEIILTKEANHLGETIAEINVWQATGATIVGILQNEKLFLSPGPYAKIGEGDTLYFVGNEYTLQRMRDFFFGNY</sequence>
<evidence type="ECO:0000313" key="6">
    <source>
        <dbReference type="EMBL" id="QIK52155.1"/>
    </source>
</evidence>
<dbReference type="PROSITE" id="PS50949">
    <property type="entry name" value="HTH_GNTR"/>
    <property type="match status" value="1"/>
</dbReference>
<name>A0A6G7WIP6_9LACT</name>
<dbReference type="InterPro" id="IPR036388">
    <property type="entry name" value="WH-like_DNA-bd_sf"/>
</dbReference>
<keyword evidence="1" id="KW-0805">Transcription regulation</keyword>
<dbReference type="SUPFAM" id="SSF116726">
    <property type="entry name" value="TrkA C-terminal domain-like"/>
    <property type="match status" value="1"/>
</dbReference>
<dbReference type="InterPro" id="IPR036721">
    <property type="entry name" value="RCK_C_sf"/>
</dbReference>
<dbReference type="EMBL" id="CP049889">
    <property type="protein sequence ID" value="QIK52155.1"/>
    <property type="molecule type" value="Genomic_DNA"/>
</dbReference>
<dbReference type="SUPFAM" id="SSF46785">
    <property type="entry name" value="Winged helix' DNA-binding domain"/>
    <property type="match status" value="1"/>
</dbReference>
<evidence type="ECO:0000256" key="1">
    <source>
        <dbReference type="ARBA" id="ARBA00023015"/>
    </source>
</evidence>
<feature type="domain" description="HTH gntR-type" evidence="4">
    <location>
        <begin position="28"/>
        <end position="96"/>
    </location>
</feature>
<dbReference type="AlphaFoldDB" id="A0A6G7WIP6"/>
<dbReference type="InterPro" id="IPR006037">
    <property type="entry name" value="RCK_C"/>
</dbReference>
<dbReference type="GO" id="GO:0006813">
    <property type="term" value="P:potassium ion transport"/>
    <property type="evidence" value="ECO:0007669"/>
    <property type="project" value="InterPro"/>
</dbReference>
<gene>
    <name evidence="6" type="ORF">G7058_08975</name>
</gene>
<dbReference type="GO" id="GO:0003677">
    <property type="term" value="F:DNA binding"/>
    <property type="evidence" value="ECO:0007669"/>
    <property type="project" value="UniProtKB-KW"/>
</dbReference>
<feature type="domain" description="RCK C-terminal" evidence="5">
    <location>
        <begin position="143"/>
        <end position="227"/>
    </location>
</feature>
<dbReference type="InterPro" id="IPR050679">
    <property type="entry name" value="Bact_HTH_transcr_reg"/>
</dbReference>
<dbReference type="Gene3D" id="3.30.70.1450">
    <property type="entry name" value="Regulator of K+ conductance, C-terminal domain"/>
    <property type="match status" value="1"/>
</dbReference>
<dbReference type="PANTHER" id="PTHR44846">
    <property type="entry name" value="MANNOSYL-D-GLYCERATE TRANSPORT/METABOLISM SYSTEM REPRESSOR MNGR-RELATED"/>
    <property type="match status" value="1"/>
</dbReference>
<dbReference type="GO" id="GO:0003700">
    <property type="term" value="F:DNA-binding transcription factor activity"/>
    <property type="evidence" value="ECO:0007669"/>
    <property type="project" value="InterPro"/>
</dbReference>
<protein>
    <submittedName>
        <fullName evidence="6">GntR family transcriptional regulator</fullName>
    </submittedName>
</protein>
<accession>A0A6G7WIP6</accession>
<evidence type="ECO:0000256" key="2">
    <source>
        <dbReference type="ARBA" id="ARBA00023125"/>
    </source>
</evidence>
<dbReference type="SMART" id="SM00345">
    <property type="entry name" value="HTH_GNTR"/>
    <property type="match status" value="1"/>
</dbReference>
<evidence type="ECO:0000256" key="3">
    <source>
        <dbReference type="ARBA" id="ARBA00023163"/>
    </source>
</evidence>
<dbReference type="Gene3D" id="1.10.10.10">
    <property type="entry name" value="Winged helix-like DNA-binding domain superfamily/Winged helix DNA-binding domain"/>
    <property type="match status" value="1"/>
</dbReference>
<dbReference type="InterPro" id="IPR036390">
    <property type="entry name" value="WH_DNA-bd_sf"/>
</dbReference>
<evidence type="ECO:0000259" key="5">
    <source>
        <dbReference type="PROSITE" id="PS51202"/>
    </source>
</evidence>
<evidence type="ECO:0000313" key="7">
    <source>
        <dbReference type="Proteomes" id="UP000501830"/>
    </source>
</evidence>
<dbReference type="CDD" id="cd07377">
    <property type="entry name" value="WHTH_GntR"/>
    <property type="match status" value="1"/>
</dbReference>
<dbReference type="Proteomes" id="UP000501830">
    <property type="component" value="Chromosome"/>
</dbReference>
<dbReference type="Pfam" id="PF02080">
    <property type="entry name" value="TrkA_C"/>
    <property type="match status" value="1"/>
</dbReference>
<dbReference type="GO" id="GO:0008324">
    <property type="term" value="F:monoatomic cation transmembrane transporter activity"/>
    <property type="evidence" value="ECO:0007669"/>
    <property type="project" value="InterPro"/>
</dbReference>
<dbReference type="PROSITE" id="PS51202">
    <property type="entry name" value="RCK_C"/>
    <property type="match status" value="1"/>
</dbReference>
<dbReference type="Pfam" id="PF00392">
    <property type="entry name" value="GntR"/>
    <property type="match status" value="1"/>
</dbReference>
<organism evidence="6 7">
    <name type="scientific">Jeotgalibaca porci</name>
    <dbReference type="NCBI Taxonomy" id="1868793"/>
    <lineage>
        <taxon>Bacteria</taxon>
        <taxon>Bacillati</taxon>
        <taxon>Bacillota</taxon>
        <taxon>Bacilli</taxon>
        <taxon>Lactobacillales</taxon>
        <taxon>Carnobacteriaceae</taxon>
        <taxon>Jeotgalibaca</taxon>
    </lineage>
</organism>
<keyword evidence="3" id="KW-0804">Transcription</keyword>
<proteinExistence type="predicted"/>
<evidence type="ECO:0000259" key="4">
    <source>
        <dbReference type="PROSITE" id="PS50949"/>
    </source>
</evidence>
<reference evidence="6 7" key="1">
    <citation type="journal article" date="2017" name="Int. J. Syst. Evol. Microbiol.">
        <title>Jeotgalibaca porci sp. nov. and Jeotgalibaca arthritidis sp. nov., isolated from pigs, and emended description of the genus Jeotgalibaca.</title>
        <authorList>
            <person name="Zamora L."/>
            <person name="Perez-Sancho M."/>
            <person name="Dominguez L."/>
            <person name="Fernandez-Garayzabal J.F."/>
            <person name="Vela A.I."/>
        </authorList>
    </citation>
    <scope>NUCLEOTIDE SEQUENCE [LARGE SCALE GENOMIC DNA]</scope>
    <source>
        <strain evidence="6 7">CCUG 69148</strain>
    </source>
</reference>
<keyword evidence="2" id="KW-0238">DNA-binding</keyword>
<dbReference type="PANTHER" id="PTHR44846:SF1">
    <property type="entry name" value="MANNOSYL-D-GLYCERATE TRANSPORT_METABOLISM SYSTEM REPRESSOR MNGR-RELATED"/>
    <property type="match status" value="1"/>
</dbReference>
<keyword evidence="7" id="KW-1185">Reference proteome</keyword>
<dbReference type="KEGG" id="jpo:G7058_08975"/>
<dbReference type="InterPro" id="IPR000524">
    <property type="entry name" value="Tscrpt_reg_HTH_GntR"/>
</dbReference>
<dbReference type="GO" id="GO:0045892">
    <property type="term" value="P:negative regulation of DNA-templated transcription"/>
    <property type="evidence" value="ECO:0007669"/>
    <property type="project" value="TreeGrafter"/>
</dbReference>